<feature type="DNA-binding region" description="OmpR/PhoB-type" evidence="3">
    <location>
        <begin position="590"/>
        <end position="695"/>
    </location>
</feature>
<evidence type="ECO:0000313" key="6">
    <source>
        <dbReference type="Proteomes" id="UP001239083"/>
    </source>
</evidence>
<dbReference type="InterPro" id="IPR036388">
    <property type="entry name" value="WH-like_DNA-bd_sf"/>
</dbReference>
<dbReference type="RefSeq" id="WP_307042066.1">
    <property type="nucleotide sequence ID" value="NZ_JAUSYY010000001.1"/>
</dbReference>
<comment type="caution">
    <text evidence="5">The sequence shown here is derived from an EMBL/GenBank/DDBJ whole genome shotgun (WGS) entry which is preliminary data.</text>
</comment>
<keyword evidence="2 3" id="KW-0238">DNA-binding</keyword>
<dbReference type="PROSITE" id="PS51755">
    <property type="entry name" value="OMPR_PHOB"/>
    <property type="match status" value="1"/>
</dbReference>
<dbReference type="Proteomes" id="UP001239083">
    <property type="component" value="Unassembled WGS sequence"/>
</dbReference>
<dbReference type="GO" id="GO:0003677">
    <property type="term" value="F:DNA binding"/>
    <property type="evidence" value="ECO:0007669"/>
    <property type="project" value="UniProtKB-KW"/>
</dbReference>
<dbReference type="InterPro" id="IPR001867">
    <property type="entry name" value="OmpR/PhoB-type_DNA-bd"/>
</dbReference>
<dbReference type="InterPro" id="IPR005158">
    <property type="entry name" value="BTAD"/>
</dbReference>
<dbReference type="Gene3D" id="1.10.10.10">
    <property type="entry name" value="Winged helix-like DNA-binding domain superfamily/Winged helix DNA-binding domain"/>
    <property type="match status" value="1"/>
</dbReference>
<evidence type="ECO:0000256" key="2">
    <source>
        <dbReference type="ARBA" id="ARBA00023125"/>
    </source>
</evidence>
<dbReference type="Pfam" id="PF00486">
    <property type="entry name" value="Trans_reg_C"/>
    <property type="match status" value="1"/>
</dbReference>
<name>A0ABU0R9B1_9MICO</name>
<dbReference type="PANTHER" id="PTHR35807">
    <property type="entry name" value="TRANSCRIPTIONAL REGULATOR REDD-RELATED"/>
    <property type="match status" value="1"/>
</dbReference>
<sequence>MSVGNRHDRLLGGTTVHHVIEDLRVDGLAPARVPSRLARRLDASRVFIVGACGAGKTTLARRLEASASRGGLVVQLRAEHAVPAVADAVLDEAVTRSPALLVLDDAHHLMGGAAEPVLERLVANVAAVPRLVVASRVPPSVAVAHAAPDAEVITTRDLALRIDEIAEVFHDVCGCPLSLEHASRVASETAGWAALVRLLAVRAGRFHTDPDDLAAAVDAALECGFAAGFLEEHLGALPASVAASLERASVFTTFELAPCASLLGSDAATTLITALDTGVVAHTVELGRRRVLPPVLRRHLRSRCGADEKLMTDAPSAVPATNADTPSAGSLAAVWAASATSGLPRRHDADPLADAVRRLRAGDVVGAVPLLHRSARSADPERRTAIRLALLVIRAPLSSRDLTLDALAALERDALALGLPRLARLTRGAIAAASARPDRAVRSVVEECEVRGDEAGAAIVVGIDHLMRLRGGRATTGQAAALADRASRLGAADVAAWAEASAALIAAIAGSPHARELIVSAESASIATGLGAAAALLDAAQALSDASGRSHDRLASSRRVALAAGMPRLPIDLPRVSTTAPSRPAIAAARATTRRPHVTVGCFGGFRLQVDGSEVDLRAVRPQARALLRMLALNAGSPLHREIIAEVLWGDLGIESAVHALHVSVSSLRRVLPAQEPAAAGSIVERDGEAYRLGLLDRRDCDLADFDESLADAAMAKARRDTAATASGLRHALDLYLGDVLPEDGPAEWAIGARERYRIRAAEAATSLAHLELHLGSPRAAVAAASRAVEIDPWLDESWRTLVTVHEQSGDVVAARRASDSYRRMRVALGVE</sequence>
<dbReference type="InterPro" id="IPR051677">
    <property type="entry name" value="AfsR-DnrI-RedD_regulator"/>
</dbReference>
<dbReference type="EMBL" id="JAUSYY010000001">
    <property type="protein sequence ID" value="MDQ0894653.1"/>
    <property type="molecule type" value="Genomic_DNA"/>
</dbReference>
<dbReference type="SMART" id="SM00862">
    <property type="entry name" value="Trans_reg_C"/>
    <property type="match status" value="1"/>
</dbReference>
<dbReference type="SUPFAM" id="SSF48452">
    <property type="entry name" value="TPR-like"/>
    <property type="match status" value="1"/>
</dbReference>
<comment type="similarity">
    <text evidence="1">Belongs to the AfsR/DnrI/RedD regulatory family.</text>
</comment>
<gene>
    <name evidence="5" type="ORF">QFZ26_002208</name>
</gene>
<dbReference type="Gene3D" id="1.25.40.10">
    <property type="entry name" value="Tetratricopeptide repeat domain"/>
    <property type="match status" value="1"/>
</dbReference>
<dbReference type="SMART" id="SM01043">
    <property type="entry name" value="BTAD"/>
    <property type="match status" value="1"/>
</dbReference>
<evidence type="ECO:0000259" key="4">
    <source>
        <dbReference type="PROSITE" id="PS51755"/>
    </source>
</evidence>
<dbReference type="SUPFAM" id="SSF52540">
    <property type="entry name" value="P-loop containing nucleoside triphosphate hydrolases"/>
    <property type="match status" value="1"/>
</dbReference>
<dbReference type="InterPro" id="IPR016032">
    <property type="entry name" value="Sig_transdc_resp-reg_C-effctor"/>
</dbReference>
<dbReference type="SUPFAM" id="SSF46894">
    <property type="entry name" value="C-terminal effector domain of the bipartite response regulators"/>
    <property type="match status" value="1"/>
</dbReference>
<reference evidence="5 6" key="1">
    <citation type="submission" date="2023-07" db="EMBL/GenBank/DDBJ databases">
        <title>Comparative genomics of wheat-associated soil bacteria to identify genetic determinants of phenazine resistance.</title>
        <authorList>
            <person name="Mouncey N."/>
        </authorList>
    </citation>
    <scope>NUCLEOTIDE SEQUENCE [LARGE SCALE GENOMIC DNA]</scope>
    <source>
        <strain evidence="5 6">V3I3</strain>
    </source>
</reference>
<evidence type="ECO:0000313" key="5">
    <source>
        <dbReference type="EMBL" id="MDQ0894653.1"/>
    </source>
</evidence>
<feature type="domain" description="OmpR/PhoB-type" evidence="4">
    <location>
        <begin position="590"/>
        <end position="695"/>
    </location>
</feature>
<protein>
    <submittedName>
        <fullName evidence="5">DNA-binding SARP family transcriptional activator</fullName>
    </submittedName>
</protein>
<organism evidence="5 6">
    <name type="scientific">Agromyces ramosus</name>
    <dbReference type="NCBI Taxonomy" id="33879"/>
    <lineage>
        <taxon>Bacteria</taxon>
        <taxon>Bacillati</taxon>
        <taxon>Actinomycetota</taxon>
        <taxon>Actinomycetes</taxon>
        <taxon>Micrococcales</taxon>
        <taxon>Microbacteriaceae</taxon>
        <taxon>Agromyces</taxon>
    </lineage>
</organism>
<dbReference type="Gene3D" id="3.40.50.300">
    <property type="entry name" value="P-loop containing nucleotide triphosphate hydrolases"/>
    <property type="match status" value="1"/>
</dbReference>
<dbReference type="InterPro" id="IPR027417">
    <property type="entry name" value="P-loop_NTPase"/>
</dbReference>
<accession>A0ABU0R9B1</accession>
<dbReference type="Pfam" id="PF03704">
    <property type="entry name" value="BTAD"/>
    <property type="match status" value="1"/>
</dbReference>
<proteinExistence type="inferred from homology"/>
<dbReference type="InterPro" id="IPR011990">
    <property type="entry name" value="TPR-like_helical_dom_sf"/>
</dbReference>
<keyword evidence="6" id="KW-1185">Reference proteome</keyword>
<evidence type="ECO:0000256" key="1">
    <source>
        <dbReference type="ARBA" id="ARBA00005820"/>
    </source>
</evidence>
<evidence type="ECO:0000256" key="3">
    <source>
        <dbReference type="PROSITE-ProRule" id="PRU01091"/>
    </source>
</evidence>